<dbReference type="AlphaFoldDB" id="B8ML79"/>
<evidence type="ECO:0000256" key="1">
    <source>
        <dbReference type="SAM" id="MobiDB-lite"/>
    </source>
</evidence>
<proteinExistence type="predicted"/>
<evidence type="ECO:0000313" key="3">
    <source>
        <dbReference type="EMBL" id="EED14994.1"/>
    </source>
</evidence>
<gene>
    <name evidence="3" type="ORF">TSTA_044600</name>
</gene>
<sequence>MSMRPAFRRIAKSSSSSQTFQLPDGRVLGFAEYGMPNGKPLLFFHGYPSSRLEAEPADDIARRCGIRLLSLDRPGFGLSTAQPGRRIVDWPNDVHAFAKGMGLDRFVIMGGSGGGPFALACAHALPRHMVAGVGLFASAGPWEAGAHHMSLVRRMISTLAVYWPSGLGVLLSTSVRGLRAIATSGPIVRRIDAWLEAQDKKEKENEDAAASEEKSSATKLTKTKTLEERRNYLLRLLIDEPFAQSVDATVLEARLLSSQDWGFKFEDVDFDPVRIWHGAKDGNSPIAVIRYLAQRLPHGVLREYENDTHYTMFPHLEEALMELAGDHDTHPSKAMPSSST</sequence>
<protein>
    <recommendedName>
        <fullName evidence="2">AB hydrolase-1 domain-containing protein</fullName>
    </recommendedName>
</protein>
<dbReference type="STRING" id="441959.B8ML79"/>
<dbReference type="VEuPathDB" id="FungiDB:TSTA_044600"/>
<dbReference type="HOGENOM" id="CLU_020336_49_0_1"/>
<feature type="domain" description="AB hydrolase-1" evidence="2">
    <location>
        <begin position="39"/>
        <end position="133"/>
    </location>
</feature>
<dbReference type="InterPro" id="IPR029058">
    <property type="entry name" value="AB_hydrolase_fold"/>
</dbReference>
<dbReference type="EMBL" id="EQ962657">
    <property type="protein sequence ID" value="EED14994.1"/>
    <property type="molecule type" value="Genomic_DNA"/>
</dbReference>
<dbReference type="Proteomes" id="UP000001745">
    <property type="component" value="Unassembled WGS sequence"/>
</dbReference>
<dbReference type="PANTHER" id="PTHR45763:SF46">
    <property type="entry name" value="AB HYDROLASE-1 DOMAIN-CONTAINING PROTEIN"/>
    <property type="match status" value="1"/>
</dbReference>
<dbReference type="OMA" id="PWIAGTQ"/>
<accession>B8ML79</accession>
<dbReference type="InterPro" id="IPR000073">
    <property type="entry name" value="AB_hydrolase_1"/>
</dbReference>
<evidence type="ECO:0000313" key="4">
    <source>
        <dbReference type="Proteomes" id="UP000001745"/>
    </source>
</evidence>
<organism evidence="3 4">
    <name type="scientific">Talaromyces stipitatus (strain ATCC 10500 / CBS 375.48 / QM 6759 / NRRL 1006)</name>
    <name type="common">Penicillium stipitatum</name>
    <dbReference type="NCBI Taxonomy" id="441959"/>
    <lineage>
        <taxon>Eukaryota</taxon>
        <taxon>Fungi</taxon>
        <taxon>Dikarya</taxon>
        <taxon>Ascomycota</taxon>
        <taxon>Pezizomycotina</taxon>
        <taxon>Eurotiomycetes</taxon>
        <taxon>Eurotiomycetidae</taxon>
        <taxon>Eurotiales</taxon>
        <taxon>Trichocomaceae</taxon>
        <taxon>Talaromyces</taxon>
        <taxon>Talaromyces sect. Talaromyces</taxon>
    </lineage>
</organism>
<dbReference type="Gene3D" id="3.40.50.1820">
    <property type="entry name" value="alpha/beta hydrolase"/>
    <property type="match status" value="1"/>
</dbReference>
<dbReference type="PhylomeDB" id="B8ML79"/>
<dbReference type="OrthoDB" id="294702at2759"/>
<reference evidence="4" key="1">
    <citation type="journal article" date="2015" name="Genome Announc.">
        <title>Genome sequence of the AIDS-associated pathogen Penicillium marneffei (ATCC18224) and its near taxonomic relative Talaromyces stipitatus (ATCC10500).</title>
        <authorList>
            <person name="Nierman W.C."/>
            <person name="Fedorova-Abrams N.D."/>
            <person name="Andrianopoulos A."/>
        </authorList>
    </citation>
    <scope>NUCLEOTIDE SEQUENCE [LARGE SCALE GENOMIC DNA]</scope>
    <source>
        <strain evidence="4">ATCC 10500 / CBS 375.48 / QM 6759 / NRRL 1006</strain>
    </source>
</reference>
<dbReference type="PANTHER" id="PTHR45763">
    <property type="entry name" value="HYDROLASE, ALPHA/BETA FOLD FAMILY PROTEIN, EXPRESSED-RELATED"/>
    <property type="match status" value="1"/>
</dbReference>
<feature type="compositionally biased region" description="Basic and acidic residues" evidence="1">
    <location>
        <begin position="202"/>
        <end position="216"/>
    </location>
</feature>
<name>B8ML79_TALSN</name>
<feature type="region of interest" description="Disordered" evidence="1">
    <location>
        <begin position="202"/>
        <end position="222"/>
    </location>
</feature>
<dbReference type="GeneID" id="8104136"/>
<dbReference type="RefSeq" id="XP_002484947.1">
    <property type="nucleotide sequence ID" value="XM_002484902.1"/>
</dbReference>
<keyword evidence="4" id="KW-1185">Reference proteome</keyword>
<dbReference type="InParanoid" id="B8ML79"/>
<dbReference type="eggNOG" id="ENOG502QS8H">
    <property type="taxonomic scope" value="Eukaryota"/>
</dbReference>
<dbReference type="Pfam" id="PF00561">
    <property type="entry name" value="Abhydrolase_1"/>
    <property type="match status" value="1"/>
</dbReference>
<dbReference type="SUPFAM" id="SSF53474">
    <property type="entry name" value="alpha/beta-Hydrolases"/>
    <property type="match status" value="1"/>
</dbReference>
<evidence type="ECO:0000259" key="2">
    <source>
        <dbReference type="Pfam" id="PF00561"/>
    </source>
</evidence>